<dbReference type="Pfam" id="PF00389">
    <property type="entry name" value="2-Hacid_dh"/>
    <property type="match status" value="1"/>
</dbReference>
<sequence>MDTDTPDIVVLDHPAHGIPATEYARVLRNRLPNYNVSLAKTKAKERTFVADAPVVTGHHLEEETLSRASDLHLFACTAAGVNHLPLETFADRGIAVTNASGVHGPNIAEHVLGWILMFTRRLDEGLRRQRRREWRRFQSFTELAGSTVTIVGLGTIGEAIVRRLDGFDVHTIGVRHTPSKGGLTDEVIGYDRNAIRAALTRTDVLVLACPLTDTTRGLIGQNELHALPVDAVMINISRGAVVDTDALVTALQQNRIHGAALDVTEPEPLPEDHPLWGFENVFLTPHTSGHTPAYWNRVADILAENIERAENTGEYRELKNQIV</sequence>
<organism evidence="6 7">
    <name type="scientific">Natronosalvus hydrolyticus</name>
    <dbReference type="NCBI Taxonomy" id="2979988"/>
    <lineage>
        <taxon>Archaea</taxon>
        <taxon>Methanobacteriati</taxon>
        <taxon>Methanobacteriota</taxon>
        <taxon>Stenosarchaea group</taxon>
        <taxon>Halobacteria</taxon>
        <taxon>Halobacteriales</taxon>
        <taxon>Natrialbaceae</taxon>
        <taxon>Natronosalvus</taxon>
    </lineage>
</organism>
<evidence type="ECO:0000313" key="7">
    <source>
        <dbReference type="Proteomes" id="UP001321047"/>
    </source>
</evidence>
<feature type="domain" description="D-isomer specific 2-hydroxyacid dehydrogenase NAD-binding" evidence="5">
    <location>
        <begin position="113"/>
        <end position="288"/>
    </location>
</feature>
<dbReference type="InterPro" id="IPR006139">
    <property type="entry name" value="D-isomer_2_OHA_DH_cat_dom"/>
</dbReference>
<evidence type="ECO:0000256" key="2">
    <source>
        <dbReference type="ARBA" id="ARBA00023027"/>
    </source>
</evidence>
<dbReference type="InterPro" id="IPR006140">
    <property type="entry name" value="D-isomer_DH_NAD-bd"/>
</dbReference>
<dbReference type="AlphaFoldDB" id="A0AAP3E5W2"/>
<reference evidence="6 7" key="1">
    <citation type="submission" date="2022-09" db="EMBL/GenBank/DDBJ databases">
        <title>Enrichment on poylsaccharides allowed isolation of novel metabolic and taxonomic groups of Haloarchaea.</title>
        <authorList>
            <person name="Sorokin D.Y."/>
            <person name="Elcheninov A.G."/>
            <person name="Khizhniak T.V."/>
            <person name="Kolganova T.V."/>
            <person name="Kublanov I.V."/>
        </authorList>
    </citation>
    <scope>NUCLEOTIDE SEQUENCE [LARGE SCALE GENOMIC DNA]</scope>
    <source>
        <strain evidence="6 7">AArc-curdl1</strain>
    </source>
</reference>
<proteinExistence type="inferred from homology"/>
<dbReference type="CDD" id="cd05300">
    <property type="entry name" value="2-Hacid_dh_1"/>
    <property type="match status" value="1"/>
</dbReference>
<protein>
    <submittedName>
        <fullName evidence="6">D-2-hydroxyacid dehydrogenase</fullName>
    </submittedName>
</protein>
<keyword evidence="7" id="KW-1185">Reference proteome</keyword>
<accession>A0AAP3E5W2</accession>
<dbReference type="Gene3D" id="3.40.50.720">
    <property type="entry name" value="NAD(P)-binding Rossmann-like Domain"/>
    <property type="match status" value="2"/>
</dbReference>
<evidence type="ECO:0000256" key="1">
    <source>
        <dbReference type="ARBA" id="ARBA00023002"/>
    </source>
</evidence>
<dbReference type="SUPFAM" id="SSF52283">
    <property type="entry name" value="Formate/glycerate dehydrogenase catalytic domain-like"/>
    <property type="match status" value="1"/>
</dbReference>
<dbReference type="SUPFAM" id="SSF51735">
    <property type="entry name" value="NAD(P)-binding Rossmann-fold domains"/>
    <property type="match status" value="1"/>
</dbReference>
<dbReference type="EMBL" id="JAOPJZ010000002">
    <property type="protein sequence ID" value="MCU4751420.1"/>
    <property type="molecule type" value="Genomic_DNA"/>
</dbReference>
<dbReference type="InterPro" id="IPR029753">
    <property type="entry name" value="D-isomer_DH_CS"/>
</dbReference>
<evidence type="ECO:0000259" key="5">
    <source>
        <dbReference type="Pfam" id="PF02826"/>
    </source>
</evidence>
<dbReference type="GO" id="GO:0030267">
    <property type="term" value="F:glyoxylate reductase (NADPH) activity"/>
    <property type="evidence" value="ECO:0007669"/>
    <property type="project" value="TreeGrafter"/>
</dbReference>
<keyword evidence="1 3" id="KW-0560">Oxidoreductase</keyword>
<dbReference type="InterPro" id="IPR050223">
    <property type="entry name" value="D-isomer_2-hydroxyacid_DH"/>
</dbReference>
<dbReference type="PANTHER" id="PTHR10996:SF178">
    <property type="entry name" value="2-HYDROXYACID DEHYDROGENASE YGL185C-RELATED"/>
    <property type="match status" value="1"/>
</dbReference>
<comment type="caution">
    <text evidence="6">The sequence shown here is derived from an EMBL/GenBank/DDBJ whole genome shotgun (WGS) entry which is preliminary data.</text>
</comment>
<dbReference type="PANTHER" id="PTHR10996">
    <property type="entry name" value="2-HYDROXYACID DEHYDROGENASE-RELATED"/>
    <property type="match status" value="1"/>
</dbReference>
<dbReference type="GO" id="GO:0016618">
    <property type="term" value="F:hydroxypyruvate reductase [NAD(P)H] activity"/>
    <property type="evidence" value="ECO:0007669"/>
    <property type="project" value="TreeGrafter"/>
</dbReference>
<dbReference type="FunFam" id="3.40.50.720:FF:000363">
    <property type="entry name" value="D-isomer specific 2-hydroxyacid dehydrogenase"/>
    <property type="match status" value="1"/>
</dbReference>
<evidence type="ECO:0000256" key="3">
    <source>
        <dbReference type="RuleBase" id="RU003719"/>
    </source>
</evidence>
<dbReference type="Proteomes" id="UP001321047">
    <property type="component" value="Unassembled WGS sequence"/>
</dbReference>
<dbReference type="Pfam" id="PF02826">
    <property type="entry name" value="2-Hacid_dh_C"/>
    <property type="match status" value="1"/>
</dbReference>
<evidence type="ECO:0000259" key="4">
    <source>
        <dbReference type="Pfam" id="PF00389"/>
    </source>
</evidence>
<dbReference type="GO" id="GO:0051287">
    <property type="term" value="F:NAD binding"/>
    <property type="evidence" value="ECO:0007669"/>
    <property type="project" value="InterPro"/>
</dbReference>
<dbReference type="InterPro" id="IPR036291">
    <property type="entry name" value="NAD(P)-bd_dom_sf"/>
</dbReference>
<name>A0AAP3E5W2_9EURY</name>
<comment type="similarity">
    <text evidence="3">Belongs to the D-isomer specific 2-hydroxyacid dehydrogenase family.</text>
</comment>
<gene>
    <name evidence="6" type="ORF">OB919_05410</name>
</gene>
<evidence type="ECO:0000313" key="6">
    <source>
        <dbReference type="EMBL" id="MCU4751420.1"/>
    </source>
</evidence>
<dbReference type="RefSeq" id="WP_342807163.1">
    <property type="nucleotide sequence ID" value="NZ_JAOPJZ010000002.1"/>
</dbReference>
<dbReference type="PROSITE" id="PS00671">
    <property type="entry name" value="D_2_HYDROXYACID_DH_3"/>
    <property type="match status" value="1"/>
</dbReference>
<keyword evidence="2" id="KW-0520">NAD</keyword>
<feature type="domain" description="D-isomer specific 2-hydroxyacid dehydrogenase catalytic" evidence="4">
    <location>
        <begin position="41"/>
        <end position="315"/>
    </location>
</feature>
<dbReference type="GO" id="GO:0005829">
    <property type="term" value="C:cytosol"/>
    <property type="evidence" value="ECO:0007669"/>
    <property type="project" value="TreeGrafter"/>
</dbReference>